<evidence type="ECO:0000256" key="1">
    <source>
        <dbReference type="ARBA" id="ARBA00022475"/>
    </source>
</evidence>
<dbReference type="HAMAP" id="MF_01514">
    <property type="entry name" value="UPF0314"/>
    <property type="match status" value="1"/>
</dbReference>
<feature type="transmembrane region" description="Helical" evidence="5">
    <location>
        <begin position="129"/>
        <end position="154"/>
    </location>
</feature>
<proteinExistence type="inferred from homology"/>
<evidence type="ECO:0000256" key="4">
    <source>
        <dbReference type="ARBA" id="ARBA00023136"/>
    </source>
</evidence>
<comment type="subcellular location">
    <subcellularLocation>
        <location evidence="5">Cell membrane</location>
        <topology evidence="5">Multi-pass membrane protein</topology>
    </subcellularLocation>
</comment>
<accession>A0A840SEJ6</accession>
<feature type="transmembrane region" description="Helical" evidence="5">
    <location>
        <begin position="58"/>
        <end position="76"/>
    </location>
</feature>
<gene>
    <name evidence="6" type="ORF">HNP73_001240</name>
</gene>
<dbReference type="InterPro" id="IPR019691">
    <property type="entry name" value="DUF2585"/>
</dbReference>
<dbReference type="AlphaFoldDB" id="A0A840SEJ6"/>
<keyword evidence="7" id="KW-1185">Reference proteome</keyword>
<dbReference type="NCBIfam" id="NF002099">
    <property type="entry name" value="PRK00944.1"/>
    <property type="match status" value="1"/>
</dbReference>
<dbReference type="GO" id="GO:0005886">
    <property type="term" value="C:plasma membrane"/>
    <property type="evidence" value="ECO:0007669"/>
    <property type="project" value="UniProtKB-SubCell"/>
</dbReference>
<comment type="caution">
    <text evidence="6">The sequence shown here is derived from an EMBL/GenBank/DDBJ whole genome shotgun (WGS) entry which is preliminary data.</text>
</comment>
<organism evidence="6 7">
    <name type="scientific">Amaricoccus macauensis</name>
    <dbReference type="NCBI Taxonomy" id="57001"/>
    <lineage>
        <taxon>Bacteria</taxon>
        <taxon>Pseudomonadati</taxon>
        <taxon>Pseudomonadota</taxon>
        <taxon>Alphaproteobacteria</taxon>
        <taxon>Rhodobacterales</taxon>
        <taxon>Paracoccaceae</taxon>
        <taxon>Amaricoccus</taxon>
    </lineage>
</organism>
<keyword evidence="3 5" id="KW-1133">Transmembrane helix</keyword>
<protein>
    <recommendedName>
        <fullName evidence="5">UPF0314 protein HNP73_001240</fullName>
    </recommendedName>
</protein>
<evidence type="ECO:0000256" key="2">
    <source>
        <dbReference type="ARBA" id="ARBA00022692"/>
    </source>
</evidence>
<evidence type="ECO:0000313" key="6">
    <source>
        <dbReference type="EMBL" id="MBB5221319.1"/>
    </source>
</evidence>
<evidence type="ECO:0000256" key="3">
    <source>
        <dbReference type="ARBA" id="ARBA00022989"/>
    </source>
</evidence>
<dbReference type="Proteomes" id="UP000549457">
    <property type="component" value="Unassembled WGS sequence"/>
</dbReference>
<dbReference type="RefSeq" id="WP_184147703.1">
    <property type="nucleotide sequence ID" value="NZ_JACHFM010000001.1"/>
</dbReference>
<dbReference type="EMBL" id="JACHFM010000001">
    <property type="protein sequence ID" value="MBB5221319.1"/>
    <property type="molecule type" value="Genomic_DNA"/>
</dbReference>
<keyword evidence="1 5" id="KW-1003">Cell membrane</keyword>
<sequence>MTRRQPLPYVLTALVVLAAAITLLAMGRVPICTCGHVELWHGTVNDSGNSQHLTDWYSPSHLIHGFLFFWLLWLVMPRVPLGWRLLAATVVEVAWEILENSPVIIERYRAVTISLDYYGDSVLNSVSDIGMMIIGFLLASRLPVWLTVLIALGFEILTTWMIRDGLALNVLMLIWPVDAIRIWQGNL</sequence>
<dbReference type="Pfam" id="PF10755">
    <property type="entry name" value="DUF2585"/>
    <property type="match status" value="1"/>
</dbReference>
<keyword evidence="4 5" id="KW-0472">Membrane</keyword>
<name>A0A840SEJ6_9RHOB</name>
<evidence type="ECO:0000313" key="7">
    <source>
        <dbReference type="Proteomes" id="UP000549457"/>
    </source>
</evidence>
<keyword evidence="2 5" id="KW-0812">Transmembrane</keyword>
<evidence type="ECO:0000256" key="5">
    <source>
        <dbReference type="HAMAP-Rule" id="MF_01514"/>
    </source>
</evidence>
<comment type="similarity">
    <text evidence="5">Belongs to the UPF0314 family.</text>
</comment>
<reference evidence="6 7" key="1">
    <citation type="submission" date="2020-08" db="EMBL/GenBank/DDBJ databases">
        <title>Genomic Encyclopedia of Type Strains, Phase IV (KMG-IV): sequencing the most valuable type-strain genomes for metagenomic binning, comparative biology and taxonomic classification.</title>
        <authorList>
            <person name="Goeker M."/>
        </authorList>
    </citation>
    <scope>NUCLEOTIDE SEQUENCE [LARGE SCALE GENOMIC DNA]</scope>
    <source>
        <strain evidence="6 7">DSM 101730</strain>
    </source>
</reference>